<feature type="compositionally biased region" description="Basic and acidic residues" evidence="1">
    <location>
        <begin position="8"/>
        <end position="18"/>
    </location>
</feature>
<name>A0A1Z4N5U4_9CYAN</name>
<evidence type="ECO:0000259" key="2">
    <source>
        <dbReference type="Pfam" id="PF01936"/>
    </source>
</evidence>
<dbReference type="Gene3D" id="3.40.50.1010">
    <property type="entry name" value="5'-nuclease"/>
    <property type="match status" value="1"/>
</dbReference>
<reference evidence="3 4" key="1">
    <citation type="submission" date="2017-06" db="EMBL/GenBank/DDBJ databases">
        <title>Genome sequencing of cyanobaciteial culture collection at National Institute for Environmental Studies (NIES).</title>
        <authorList>
            <person name="Hirose Y."/>
            <person name="Shimura Y."/>
            <person name="Fujisawa T."/>
            <person name="Nakamura Y."/>
            <person name="Kawachi M."/>
        </authorList>
    </citation>
    <scope>NUCLEOTIDE SEQUENCE [LARGE SCALE GENOMIC DNA]</scope>
    <source>
        <strain evidence="3 4">NIES-37</strain>
    </source>
</reference>
<organism evidence="3 4">
    <name type="scientific">Tolypothrix tenuis PCC 7101</name>
    <dbReference type="NCBI Taxonomy" id="231146"/>
    <lineage>
        <taxon>Bacteria</taxon>
        <taxon>Bacillati</taxon>
        <taxon>Cyanobacteriota</taxon>
        <taxon>Cyanophyceae</taxon>
        <taxon>Nostocales</taxon>
        <taxon>Tolypothrichaceae</taxon>
        <taxon>Tolypothrix</taxon>
    </lineage>
</organism>
<dbReference type="GO" id="GO:0004540">
    <property type="term" value="F:RNA nuclease activity"/>
    <property type="evidence" value="ECO:0007669"/>
    <property type="project" value="InterPro"/>
</dbReference>
<keyword evidence="4" id="KW-1185">Reference proteome</keyword>
<proteinExistence type="predicted"/>
<feature type="domain" description="NYN" evidence="2">
    <location>
        <begin position="55"/>
        <end position="211"/>
    </location>
</feature>
<dbReference type="Pfam" id="PF01936">
    <property type="entry name" value="NYN"/>
    <property type="match status" value="1"/>
</dbReference>
<dbReference type="CDD" id="cd10911">
    <property type="entry name" value="PIN_LabA"/>
    <property type="match status" value="1"/>
</dbReference>
<feature type="region of interest" description="Disordered" evidence="1">
    <location>
        <begin position="1"/>
        <end position="21"/>
    </location>
</feature>
<protein>
    <recommendedName>
        <fullName evidence="2">NYN domain-containing protein</fullName>
    </recommendedName>
</protein>
<evidence type="ECO:0000256" key="1">
    <source>
        <dbReference type="SAM" id="MobiDB-lite"/>
    </source>
</evidence>
<accession>A0A1Z4N5U4</accession>
<dbReference type="PANTHER" id="PTHR35458">
    <property type="entry name" value="SLR0755 PROTEIN"/>
    <property type="match status" value="1"/>
</dbReference>
<evidence type="ECO:0000313" key="3">
    <source>
        <dbReference type="EMBL" id="BAZ01032.1"/>
    </source>
</evidence>
<gene>
    <name evidence="3" type="ORF">NIES37_50300</name>
</gene>
<sequence>MNLSSFTQEKEKDKHLKQESQWQERQIINHKEAEENNKPATATSSLLFQGVHRGRVAIFIDGLNLLQAALQLGLEIDYLKLLCRLTENSRLLRAFFYTGIDHSRSPAMRLRSHEKQQGFLFWMRRNGYRVVTKEFQISENSKKPNLNVEIAVDMINLAPYYDTAVLVSGDGDLAYAVNAVSSTGVRVEVVSLRALTSDILIDVADYFVDLDSIKKHIQKDSKVGYNYRHLSTSGL</sequence>
<dbReference type="InterPro" id="IPR047140">
    <property type="entry name" value="LabA"/>
</dbReference>
<dbReference type="RefSeq" id="WP_096580339.1">
    <property type="nucleotide sequence ID" value="NZ_CAWNJS010000001.1"/>
</dbReference>
<dbReference type="AlphaFoldDB" id="A0A1Z4N5U4"/>
<dbReference type="EMBL" id="AP018248">
    <property type="protein sequence ID" value="BAZ01032.1"/>
    <property type="molecule type" value="Genomic_DNA"/>
</dbReference>
<dbReference type="Proteomes" id="UP000218785">
    <property type="component" value="Chromosome"/>
</dbReference>
<dbReference type="KEGG" id="ttq:NIES37_50300"/>
<dbReference type="PANTHER" id="PTHR35458:SF8">
    <property type="entry name" value="SLR0650 PROTEIN"/>
    <property type="match status" value="1"/>
</dbReference>
<dbReference type="InterPro" id="IPR021139">
    <property type="entry name" value="NYN"/>
</dbReference>
<evidence type="ECO:0000313" key="4">
    <source>
        <dbReference type="Proteomes" id="UP000218785"/>
    </source>
</evidence>